<dbReference type="Pfam" id="PF00560">
    <property type="entry name" value="LRR_1"/>
    <property type="match status" value="2"/>
</dbReference>
<keyword evidence="3" id="KW-0732">Signal</keyword>
<dbReference type="InterPro" id="IPR011009">
    <property type="entry name" value="Kinase-like_dom_sf"/>
</dbReference>
<keyword evidence="2 7" id="KW-0812">Transmembrane</keyword>
<dbReference type="SUPFAM" id="SSF56112">
    <property type="entry name" value="Protein kinase-like (PK-like)"/>
    <property type="match status" value="1"/>
</dbReference>
<keyword evidence="6" id="KW-0547">Nucleotide-binding</keyword>
<feature type="domain" description="Malectin-like" evidence="8">
    <location>
        <begin position="195"/>
        <end position="352"/>
    </location>
</feature>
<comment type="subcellular location">
    <subcellularLocation>
        <location evidence="1">Membrane</location>
        <topology evidence="1">Single-pass membrane protein</topology>
    </subcellularLocation>
</comment>
<name>A0AAE0AL33_9ROSI</name>
<accession>A0AAE0AL33</accession>
<evidence type="ECO:0000259" key="8">
    <source>
        <dbReference type="Pfam" id="PF12819"/>
    </source>
</evidence>
<dbReference type="Gene3D" id="3.80.10.10">
    <property type="entry name" value="Ribonuclease Inhibitor"/>
    <property type="match status" value="1"/>
</dbReference>
<evidence type="ECO:0000256" key="1">
    <source>
        <dbReference type="ARBA" id="ARBA00004167"/>
    </source>
</evidence>
<keyword evidence="10" id="KW-1185">Reference proteome</keyword>
<reference evidence="9" key="1">
    <citation type="journal article" date="2023" name="Plant J.">
        <title>Genome sequences and population genomics provide insights into the demographic history, inbreeding, and mutation load of two 'living fossil' tree species of Dipteronia.</title>
        <authorList>
            <person name="Feng Y."/>
            <person name="Comes H.P."/>
            <person name="Chen J."/>
            <person name="Zhu S."/>
            <person name="Lu R."/>
            <person name="Zhang X."/>
            <person name="Li P."/>
            <person name="Qiu J."/>
            <person name="Olsen K.M."/>
            <person name="Qiu Y."/>
        </authorList>
    </citation>
    <scope>NUCLEOTIDE SEQUENCE</scope>
    <source>
        <strain evidence="9">NBL</strain>
    </source>
</reference>
<dbReference type="PROSITE" id="PS00107">
    <property type="entry name" value="PROTEIN_KINASE_ATP"/>
    <property type="match status" value="1"/>
</dbReference>
<keyword evidence="6" id="KW-0067">ATP-binding</keyword>
<dbReference type="Proteomes" id="UP001281410">
    <property type="component" value="Unassembled WGS sequence"/>
</dbReference>
<feature type="transmembrane region" description="Helical" evidence="7">
    <location>
        <begin position="482"/>
        <end position="506"/>
    </location>
</feature>
<dbReference type="GO" id="GO:0016020">
    <property type="term" value="C:membrane"/>
    <property type="evidence" value="ECO:0007669"/>
    <property type="project" value="UniProtKB-SubCell"/>
</dbReference>
<comment type="caution">
    <text evidence="9">The sequence shown here is derived from an EMBL/GenBank/DDBJ whole genome shotgun (WGS) entry which is preliminary data.</text>
</comment>
<proteinExistence type="predicted"/>
<feature type="domain" description="Malectin-like" evidence="8">
    <location>
        <begin position="53"/>
        <end position="185"/>
    </location>
</feature>
<dbReference type="InterPro" id="IPR017441">
    <property type="entry name" value="Protein_kinase_ATP_BS"/>
</dbReference>
<dbReference type="InterPro" id="IPR024788">
    <property type="entry name" value="Malectin-like_Carb-bd_dom"/>
</dbReference>
<dbReference type="InterPro" id="IPR032675">
    <property type="entry name" value="LRR_dom_sf"/>
</dbReference>
<dbReference type="Gene3D" id="3.30.200.20">
    <property type="entry name" value="Phosphorylase Kinase, domain 1"/>
    <property type="match status" value="1"/>
</dbReference>
<keyword evidence="5 7" id="KW-0472">Membrane</keyword>
<sequence>MVDGQPLFLVIKLWLVLVPVIIYAVSKSKLVAAHDEQAKRKLQADTPSGFISIDCGATEGHRDGFTGLFYETDEGYVDTGDVHKISPYSTYNNYEQKLKDLRSFPLGNRNCYTLKLEQGTNNNYMIRAFFVYGNYDNKNQIPVFDLYIGVNKWATVNNENSFCEIINFFSDEYIDVCLVNTGFGIHTIIYEMFLTVRYPVDVYDRIWYSLDPTSFSDWIPISTKSTINSNSLGDAYQVPDRVLKTAARAPNASIPLNFFLNLVNSSSDSPCYIYFHFAEIEKLKDGQKRKLRIDLNSTNSGLIVTEPITLEYLMPMNKDSTALPISGTKLQFSIYATGGPDLPPILNAVEILMFVGFPLSPTNLNDVKAIKDIKKIYNITRNWQGDPCLPSSFSWEGLNCSNHSTPRIISLDLSCNDLTGPLPEFLAQLPNLKMLNLSGNKFNGSVPDALLEKSKNGKLLLRLEEIPGVCQSKSGHGNKKKYIIPVIACTTIVGLLILFSFTFLAISKRHRKRERPAESEKEGSLKSKNRQFTYSEIVHITNNFKTIIGEGGFGKVYLGTLNDDSDVAVKVLSPSSRQGYKEFRAEVRKQCGKSFKLLCFP</sequence>
<dbReference type="GO" id="GO:0005524">
    <property type="term" value="F:ATP binding"/>
    <property type="evidence" value="ECO:0007669"/>
    <property type="project" value="UniProtKB-UniRule"/>
</dbReference>
<protein>
    <recommendedName>
        <fullName evidence="8">Malectin-like domain-containing protein</fullName>
    </recommendedName>
</protein>
<evidence type="ECO:0000256" key="5">
    <source>
        <dbReference type="ARBA" id="ARBA00023136"/>
    </source>
</evidence>
<evidence type="ECO:0000256" key="3">
    <source>
        <dbReference type="ARBA" id="ARBA00022729"/>
    </source>
</evidence>
<keyword evidence="4 7" id="KW-1133">Transmembrane helix</keyword>
<organism evidence="9 10">
    <name type="scientific">Dipteronia sinensis</name>
    <dbReference type="NCBI Taxonomy" id="43782"/>
    <lineage>
        <taxon>Eukaryota</taxon>
        <taxon>Viridiplantae</taxon>
        <taxon>Streptophyta</taxon>
        <taxon>Embryophyta</taxon>
        <taxon>Tracheophyta</taxon>
        <taxon>Spermatophyta</taxon>
        <taxon>Magnoliopsida</taxon>
        <taxon>eudicotyledons</taxon>
        <taxon>Gunneridae</taxon>
        <taxon>Pentapetalae</taxon>
        <taxon>rosids</taxon>
        <taxon>malvids</taxon>
        <taxon>Sapindales</taxon>
        <taxon>Sapindaceae</taxon>
        <taxon>Hippocastanoideae</taxon>
        <taxon>Acereae</taxon>
        <taxon>Dipteronia</taxon>
    </lineage>
</organism>
<dbReference type="PANTHER" id="PTHR45631">
    <property type="entry name" value="OS07G0107800 PROTEIN-RELATED"/>
    <property type="match status" value="1"/>
</dbReference>
<dbReference type="AlphaFoldDB" id="A0AAE0AL33"/>
<dbReference type="InterPro" id="IPR001611">
    <property type="entry name" value="Leu-rich_rpt"/>
</dbReference>
<evidence type="ECO:0000313" key="10">
    <source>
        <dbReference type="Proteomes" id="UP001281410"/>
    </source>
</evidence>
<dbReference type="EMBL" id="JANJYJ010000004">
    <property type="protein sequence ID" value="KAK3220048.1"/>
    <property type="molecule type" value="Genomic_DNA"/>
</dbReference>
<dbReference type="Pfam" id="PF12819">
    <property type="entry name" value="Malectin_like"/>
    <property type="match status" value="2"/>
</dbReference>
<feature type="transmembrane region" description="Helical" evidence="7">
    <location>
        <begin position="7"/>
        <end position="25"/>
    </location>
</feature>
<dbReference type="PANTHER" id="PTHR45631:SF212">
    <property type="entry name" value="PROTEIN KINASE DOMAIN-CONTAINING PROTEIN"/>
    <property type="match status" value="1"/>
</dbReference>
<evidence type="ECO:0000256" key="7">
    <source>
        <dbReference type="SAM" id="Phobius"/>
    </source>
</evidence>
<evidence type="ECO:0000256" key="4">
    <source>
        <dbReference type="ARBA" id="ARBA00022989"/>
    </source>
</evidence>
<dbReference type="SUPFAM" id="SSF52058">
    <property type="entry name" value="L domain-like"/>
    <property type="match status" value="1"/>
</dbReference>
<feature type="binding site" evidence="6">
    <location>
        <position position="570"/>
    </location>
    <ligand>
        <name>ATP</name>
        <dbReference type="ChEBI" id="CHEBI:30616"/>
    </ligand>
</feature>
<evidence type="ECO:0000256" key="6">
    <source>
        <dbReference type="PROSITE-ProRule" id="PRU10141"/>
    </source>
</evidence>
<gene>
    <name evidence="9" type="ORF">Dsin_014018</name>
</gene>
<evidence type="ECO:0000256" key="2">
    <source>
        <dbReference type="ARBA" id="ARBA00022692"/>
    </source>
</evidence>
<evidence type="ECO:0000313" key="9">
    <source>
        <dbReference type="EMBL" id="KAK3220048.1"/>
    </source>
</evidence>